<evidence type="ECO:0000256" key="1">
    <source>
        <dbReference type="ARBA" id="ARBA00004370"/>
    </source>
</evidence>
<feature type="transmembrane region" description="Helical" evidence="3">
    <location>
        <begin position="12"/>
        <end position="31"/>
    </location>
</feature>
<dbReference type="InterPro" id="IPR052734">
    <property type="entry name" value="Nod_factor_acetyltransferase"/>
</dbReference>
<dbReference type="Pfam" id="PF01757">
    <property type="entry name" value="Acyl_transf_3"/>
    <property type="match status" value="1"/>
</dbReference>
<keyword evidence="3" id="KW-0472">Membrane</keyword>
<dbReference type="PANTHER" id="PTHR37312:SF1">
    <property type="entry name" value="MEMBRANE-BOUND ACYLTRANSFERASE YKRP-RELATED"/>
    <property type="match status" value="1"/>
</dbReference>
<feature type="transmembrane region" description="Helical" evidence="3">
    <location>
        <begin position="109"/>
        <end position="127"/>
    </location>
</feature>
<keyword evidence="5" id="KW-0808">Transferase</keyword>
<feature type="transmembrane region" description="Helical" evidence="3">
    <location>
        <begin position="267"/>
        <end position="286"/>
    </location>
</feature>
<feature type="transmembrane region" description="Helical" evidence="3">
    <location>
        <begin position="134"/>
        <end position="150"/>
    </location>
</feature>
<feature type="transmembrane region" description="Helical" evidence="3">
    <location>
        <begin position="77"/>
        <end position="94"/>
    </location>
</feature>
<comment type="caution">
    <text evidence="5">The sequence shown here is derived from an EMBL/GenBank/DDBJ whole genome shotgun (WGS) entry which is preliminary data.</text>
</comment>
<evidence type="ECO:0000256" key="2">
    <source>
        <dbReference type="ARBA" id="ARBA00007400"/>
    </source>
</evidence>
<feature type="transmembrane region" description="Helical" evidence="3">
    <location>
        <begin position="187"/>
        <end position="206"/>
    </location>
</feature>
<name>A0A2T4SZT1_STAGA</name>
<keyword evidence="3" id="KW-0812">Transmembrane</keyword>
<accession>A0A2T4SZT1</accession>
<feature type="transmembrane region" description="Helical" evidence="3">
    <location>
        <begin position="37"/>
        <end position="56"/>
    </location>
</feature>
<protein>
    <submittedName>
        <fullName evidence="5">Acyltransferase family protein</fullName>
    </submittedName>
</protein>
<feature type="transmembrane region" description="Helical" evidence="3">
    <location>
        <begin position="156"/>
        <end position="175"/>
    </location>
</feature>
<evidence type="ECO:0000313" key="6">
    <source>
        <dbReference type="Proteomes" id="UP000283576"/>
    </source>
</evidence>
<feature type="transmembrane region" description="Helical" evidence="3">
    <location>
        <begin position="235"/>
        <end position="255"/>
    </location>
</feature>
<organism evidence="5 6">
    <name type="scientific">Staphylococcus gallinarum</name>
    <dbReference type="NCBI Taxonomy" id="1293"/>
    <lineage>
        <taxon>Bacteria</taxon>
        <taxon>Bacillati</taxon>
        <taxon>Bacillota</taxon>
        <taxon>Bacilli</taxon>
        <taxon>Bacillales</taxon>
        <taxon>Staphylococcaceae</taxon>
        <taxon>Staphylococcus</taxon>
    </lineage>
</organism>
<keyword evidence="3" id="KW-1133">Transmembrane helix</keyword>
<feature type="transmembrane region" description="Helical" evidence="3">
    <location>
        <begin position="292"/>
        <end position="311"/>
    </location>
</feature>
<proteinExistence type="inferred from homology"/>
<dbReference type="EMBL" id="QXRZ01000001">
    <property type="protein sequence ID" value="RIL44404.1"/>
    <property type="molecule type" value="Genomic_DNA"/>
</dbReference>
<keyword evidence="5" id="KW-0012">Acyltransferase</keyword>
<feature type="domain" description="Acyltransferase 3" evidence="4">
    <location>
        <begin position="9"/>
        <end position="312"/>
    </location>
</feature>
<evidence type="ECO:0000313" key="5">
    <source>
        <dbReference type="EMBL" id="RIL44404.1"/>
    </source>
</evidence>
<comment type="subcellular location">
    <subcellularLocation>
        <location evidence="1">Membrane</location>
    </subcellularLocation>
</comment>
<dbReference type="InterPro" id="IPR002656">
    <property type="entry name" value="Acyl_transf_3_dom"/>
</dbReference>
<gene>
    <name evidence="5" type="ORF">BUZ01_00095</name>
</gene>
<reference evidence="5 6" key="1">
    <citation type="journal article" date="2016" name="Front. Microbiol.">
        <title>Comprehensive Phylogenetic Analysis of Bovine Non-aureus Staphylococci Species Based on Whole-Genome Sequencing.</title>
        <authorList>
            <person name="Naushad S."/>
            <person name="Barkema H.W."/>
            <person name="Luby C."/>
            <person name="Condas L.A."/>
            <person name="Nobrega D.B."/>
            <person name="Carson D.A."/>
            <person name="De Buck J."/>
        </authorList>
    </citation>
    <scope>NUCLEOTIDE SEQUENCE [LARGE SCALE GENOMIC DNA]</scope>
    <source>
        <strain evidence="5 6">SNUC 1388</strain>
    </source>
</reference>
<dbReference type="PANTHER" id="PTHR37312">
    <property type="entry name" value="MEMBRANE-BOUND ACYLTRANSFERASE YKRP-RELATED"/>
    <property type="match status" value="1"/>
</dbReference>
<dbReference type="RefSeq" id="WP_107589503.1">
    <property type="nucleotide sequence ID" value="NZ_JAIEXT010000003.1"/>
</dbReference>
<evidence type="ECO:0000259" key="4">
    <source>
        <dbReference type="Pfam" id="PF01757"/>
    </source>
</evidence>
<comment type="similarity">
    <text evidence="2">Belongs to the acyltransferase 3 family.</text>
</comment>
<dbReference type="AlphaFoldDB" id="A0A2T4SZT1"/>
<dbReference type="Proteomes" id="UP000283576">
    <property type="component" value="Unassembled WGS sequence"/>
</dbReference>
<evidence type="ECO:0000256" key="3">
    <source>
        <dbReference type="SAM" id="Phobius"/>
    </source>
</evidence>
<sequence length="334" mass="39284">MNQLKNRDYFFDNARALLIFLVVFGHLLQPYSGESRFLSSLYLTIYSFHMPGFLFISGYFAKKAGEGRYIEKVSKKLLIPYFIFFAFFSIYYFLTGKEDSVSMDPFDPVFALWFLLTLFFFHVILVIVKEYKSYIVLPIAIIVSLFAGYSDDINTYLSFSRTIMFFPIFYLGYLFKFEHTKLFRNKKFIPIALLVLAGFFTIYYLHPINSDWLLGDSPYISLEGKQDLYSPVKRLLLYFVILITMFSFLILVPKTKRFFTYIGKRTMYIYLLHGLVIGVLRGYKIYPFKDDISTLTYVYLVLVTTLIVFILSTRFVTKWTNPIINLQSPSNFKG</sequence>
<dbReference type="GO" id="GO:0016747">
    <property type="term" value="F:acyltransferase activity, transferring groups other than amino-acyl groups"/>
    <property type="evidence" value="ECO:0007669"/>
    <property type="project" value="InterPro"/>
</dbReference>